<dbReference type="SMART" id="SM00486">
    <property type="entry name" value="POLBc"/>
    <property type="match status" value="1"/>
</dbReference>
<dbReference type="InterPro" id="IPR017964">
    <property type="entry name" value="DNA-dir_DNA_pol_B_CS"/>
</dbReference>
<evidence type="ECO:0000256" key="2">
    <source>
        <dbReference type="ARBA" id="ARBA00012417"/>
    </source>
</evidence>
<dbReference type="InterPro" id="IPR036397">
    <property type="entry name" value="RNaseH_sf"/>
</dbReference>
<accession>A0AAD2PUG4</accession>
<dbReference type="InterPro" id="IPR006134">
    <property type="entry name" value="DNA-dir_DNA_pol_B_multi_dom"/>
</dbReference>
<dbReference type="Pfam" id="PF00136">
    <property type="entry name" value="DNA_pol_B"/>
    <property type="match status" value="1"/>
</dbReference>
<dbReference type="Gene3D" id="3.30.420.10">
    <property type="entry name" value="Ribonuclease H-like superfamily/Ribonuclease H"/>
    <property type="match status" value="1"/>
</dbReference>
<keyword evidence="9" id="KW-1185">Reference proteome</keyword>
<dbReference type="GO" id="GO:0005634">
    <property type="term" value="C:nucleus"/>
    <property type="evidence" value="ECO:0007669"/>
    <property type="project" value="TreeGrafter"/>
</dbReference>
<dbReference type="GO" id="GO:0003887">
    <property type="term" value="F:DNA-directed DNA polymerase activity"/>
    <property type="evidence" value="ECO:0007669"/>
    <property type="project" value="UniProtKB-KW"/>
</dbReference>
<dbReference type="PANTHER" id="PTHR45812">
    <property type="entry name" value="DNA POLYMERASE ZETA CATALYTIC SUBUNIT"/>
    <property type="match status" value="1"/>
</dbReference>
<evidence type="ECO:0000256" key="1">
    <source>
        <dbReference type="ARBA" id="ARBA00005755"/>
    </source>
</evidence>
<feature type="region of interest" description="Disordered" evidence="6">
    <location>
        <begin position="714"/>
        <end position="804"/>
    </location>
</feature>
<dbReference type="Gene3D" id="1.10.287.690">
    <property type="entry name" value="Helix hairpin bin"/>
    <property type="match status" value="1"/>
</dbReference>
<dbReference type="SUPFAM" id="SSF53098">
    <property type="entry name" value="Ribonuclease H-like"/>
    <property type="match status" value="1"/>
</dbReference>
<feature type="region of interest" description="Disordered" evidence="6">
    <location>
        <begin position="861"/>
        <end position="882"/>
    </location>
</feature>
<feature type="region of interest" description="Disordered" evidence="6">
    <location>
        <begin position="146"/>
        <end position="165"/>
    </location>
</feature>
<dbReference type="InterPro" id="IPR023211">
    <property type="entry name" value="DNA_pol_palm_dom_sf"/>
</dbReference>
<keyword evidence="5" id="KW-0239">DNA-directed DNA polymerase</keyword>
<feature type="compositionally biased region" description="Polar residues" evidence="6">
    <location>
        <begin position="498"/>
        <end position="521"/>
    </location>
</feature>
<organism evidence="8 9">
    <name type="scientific">Cylindrotheca closterium</name>
    <dbReference type="NCBI Taxonomy" id="2856"/>
    <lineage>
        <taxon>Eukaryota</taxon>
        <taxon>Sar</taxon>
        <taxon>Stramenopiles</taxon>
        <taxon>Ochrophyta</taxon>
        <taxon>Bacillariophyta</taxon>
        <taxon>Bacillariophyceae</taxon>
        <taxon>Bacillariophycidae</taxon>
        <taxon>Bacillariales</taxon>
        <taxon>Bacillariaceae</taxon>
        <taxon>Cylindrotheca</taxon>
    </lineage>
</organism>
<dbReference type="GO" id="GO:0016035">
    <property type="term" value="C:zeta DNA polymerase complex"/>
    <property type="evidence" value="ECO:0007669"/>
    <property type="project" value="InterPro"/>
</dbReference>
<feature type="domain" description="DNA-directed DNA polymerase family B multifunctional" evidence="7">
    <location>
        <begin position="1466"/>
        <end position="1899"/>
    </location>
</feature>
<reference evidence="8" key="1">
    <citation type="submission" date="2023-08" db="EMBL/GenBank/DDBJ databases">
        <authorList>
            <person name="Audoor S."/>
            <person name="Bilcke G."/>
        </authorList>
    </citation>
    <scope>NUCLEOTIDE SEQUENCE</scope>
</reference>
<dbReference type="Gene3D" id="3.30.342.10">
    <property type="entry name" value="DNA Polymerase, chain B, domain 1"/>
    <property type="match status" value="1"/>
</dbReference>
<dbReference type="Gene3D" id="1.10.132.60">
    <property type="entry name" value="DNA polymerase family B, C-terminal domain"/>
    <property type="match status" value="1"/>
</dbReference>
<feature type="compositionally biased region" description="Polar residues" evidence="6">
    <location>
        <begin position="153"/>
        <end position="164"/>
    </location>
</feature>
<feature type="compositionally biased region" description="Acidic residues" evidence="6">
    <location>
        <begin position="741"/>
        <end position="750"/>
    </location>
</feature>
<feature type="compositionally biased region" description="Basic and acidic residues" evidence="6">
    <location>
        <begin position="452"/>
        <end position="469"/>
    </location>
</feature>
<dbReference type="GO" id="GO:0000166">
    <property type="term" value="F:nucleotide binding"/>
    <property type="evidence" value="ECO:0007669"/>
    <property type="project" value="InterPro"/>
</dbReference>
<dbReference type="PROSITE" id="PS00116">
    <property type="entry name" value="DNA_POLYMERASE_B"/>
    <property type="match status" value="1"/>
</dbReference>
<evidence type="ECO:0000256" key="4">
    <source>
        <dbReference type="ARBA" id="ARBA00022695"/>
    </source>
</evidence>
<dbReference type="GO" id="GO:0042276">
    <property type="term" value="P:error-prone translesion synthesis"/>
    <property type="evidence" value="ECO:0007669"/>
    <property type="project" value="TreeGrafter"/>
</dbReference>
<evidence type="ECO:0000259" key="7">
    <source>
        <dbReference type="Pfam" id="PF00136"/>
    </source>
</evidence>
<evidence type="ECO:0000256" key="5">
    <source>
        <dbReference type="ARBA" id="ARBA00022932"/>
    </source>
</evidence>
<dbReference type="InterPro" id="IPR006172">
    <property type="entry name" value="DNA-dir_DNA_pol_B"/>
</dbReference>
<comment type="caution">
    <text evidence="8">The sequence shown here is derived from an EMBL/GenBank/DDBJ whole genome shotgun (WGS) entry which is preliminary data.</text>
</comment>
<proteinExistence type="inferred from homology"/>
<feature type="compositionally biased region" description="Polar residues" evidence="6">
    <location>
        <begin position="962"/>
        <end position="990"/>
    </location>
</feature>
<gene>
    <name evidence="8" type="ORF">CYCCA115_LOCUS12014</name>
</gene>
<sequence>METQTQFDVEGNAAFCSILNVVIDSGMEEPTPLEPHEYDKSLEVSGRQGKKDKQQQPHQKVPVIRIFGPILRQNAVNPPLQSACLHIHGAYPYMIARPRVAGPDGSLRGRSKSGHIDWDDAEAVSCITDNVHKTLESTLQSYDLEKQQKQNDRNPSSRTAQQESSEGKIKFIRKITVVEGRGFYTYCNGPPCPFLRVEYYDPQLRWKVKMLLERGLEVPRSFHPDTRQYDRDDPPEDLLKFHCYEAHIPYTMQFFKDWNLAGMSYLHLRSVKIRGRPGTYSKSYYSQKAETLSVPFSEEDIFLSSNTPSSVLWKSEYEGSENDVLPKRTKKVSSCDVEMDCTVEDIMNRDAVLKTLLSEEKDEVHWRAVPSLQEIWKEERIRMRRLLGPQHDLVSKPLSFTLNVKKDALRPGARPARKGMKKLVKVTYGLDDDFERSLTDILNRHLKTIEEVDTQRAADREKEQSRDEPGLTPTMDDAIDALESMNEGGSEARKESDTSPSNSQRDWLFTPSQEDLPSQDSHPAPPIWQLSQSQSASQNEYLSFSCSQRLHDEDSPTQTLDLELYSQKIERGEAIVDGMDDAIDPETLRPYEELAFGKDTCRAIFVVESDPPEMKRVCGSRWNCSRPGHENAFHRAKPKYYKTVTTGKFVDGLLYQNDDEEIDLVKLQEEHSEGEFSDDEEDLMRDLLATQIPNDGPSGKRTVELDSYGVSMTQPQVALGQGSTTQVTSSSGFRSSVANSDVEDDDDEETVQASGASDSVAPMDLSLNEGTNPLQPTQEEGDLRGPPSRGDLRGAQSQGSLFPLFPRDTIPTWLEHARNYASFNGTHSLSTDIRTLSMNGQCIQPVTMPPTRGRVVSWHKKRTAKTANGEKNAKRKKSDKDLQIDSNSRKLVLMPERDDEEIEESKEIGQQNVEEVEWQASQTWQLTPSQSQKSTLSEQESEVIQINLQETPPKNTIVFSSDSVQKSTDASSENNTSDSLSNSATQSSSDALDGIGQIGGRIHIQGGGGLKTRTRMSQAAGNESQGAKHMDGNQSAFGLPTPISFMSIEVHVQCRTGYSRLDTETRTHKKISLTANPRRREDKISAIVFVHGRDPGGGKSLEILARGCLFVPLRARRDDTDIQLQKRRILSSMPPGSMGIKSPLSVECFRDEKSMLRRFANVVRMKDPDMLLSWDPQSSGLGYIIERGVNGAETLSSEGFRLETLDMARLLGRTPSDQSRAAFFGKEQQPELKPGEDKDGKEGEKKTEEKTFRGSGLGRDWDDKVGAGAAAASIIGRLVFAAHKIVSEEVKHANASYLPAVVAAVMNKRIPHHDELTLTQWYASGNERWRVLNHRLTQATSYLLLFDALDIVGRAGEAARLSGVEFSQSFPGIRGSQYKVEGVLLRALQSLRSDERGSKRGKVLENNLTVRSTGPSSASLSHDMKSPTQEPWKMRREGQSKLENRHYFFFSSSAGDANLQEALEVQALTLEPQSGHYTDPIVVCDFTALYPSLVIAYNLCYSTIAGKLEYHSTRSEMQMEGRTSGHLGPFTYPESRTATVLADHMKSLNSESSDEVNRAYVAPTGSVYVSEDVLKGVLPLVLEEILTTRAMIKKAAKEYKKNVKNLSPAILRQLEARQLALKYVANVTYGYTSATFSGRCAMPLLADTIVECGRKTLRRAIDLANRWGRETERWKGCRVVYGDTDSLFIVVPGRTHQEAFTFGEELCEAVRKDNPPPVELKLEKVYSGSIMQTMKKYCGMKFESRSQKKPTFEAKGLETVRRDQCALTQKVLRNALIKLFNRGVSEVKEYLFRQWSLIYSGNLPVSDFILTGRVRSRYRGGREGPVQAVLANRIRSADPDFAVRSKQRLPYVIIDRGSKNYTLKDCVLTPMELLEHWNAYKIHTGYYIEKHVNASLQRCLGLAPHKIDVNSWFRECPRPRRRIHFWPTKSFMITDWFGSGVCTFCEKSCHASGRSKVGVCSDCRKDPKTAHLALPMLQQAEESANAVAKECQKCNGCFESAETFANERFEDEGTKKTLVYPLANCVCIDCPNTFKRHRLKELLIESTNTSEVLGLDIF</sequence>
<feature type="compositionally biased region" description="Polar residues" evidence="6">
    <location>
        <begin position="1015"/>
        <end position="1025"/>
    </location>
</feature>
<dbReference type="EC" id="2.7.7.7" evidence="2"/>
<comment type="similarity">
    <text evidence="1">Belongs to the DNA polymerase type-B family.</text>
</comment>
<feature type="compositionally biased region" description="Low complexity" evidence="6">
    <location>
        <begin position="720"/>
        <end position="732"/>
    </location>
</feature>
<feature type="region of interest" description="Disordered" evidence="6">
    <location>
        <begin position="452"/>
        <end position="534"/>
    </location>
</feature>
<dbReference type="InterPro" id="IPR030559">
    <property type="entry name" value="PolZ_Rev3"/>
</dbReference>
<feature type="compositionally biased region" description="Polar residues" evidence="6">
    <location>
        <begin position="1406"/>
        <end position="1420"/>
    </location>
</feature>
<evidence type="ECO:0000313" key="9">
    <source>
        <dbReference type="Proteomes" id="UP001295423"/>
    </source>
</evidence>
<evidence type="ECO:0000313" key="8">
    <source>
        <dbReference type="EMBL" id="CAJ1949279.1"/>
    </source>
</evidence>
<dbReference type="EMBL" id="CAKOGP040001758">
    <property type="protein sequence ID" value="CAJ1949279.1"/>
    <property type="molecule type" value="Genomic_DNA"/>
</dbReference>
<dbReference type="PANTHER" id="PTHR45812:SF1">
    <property type="entry name" value="DNA POLYMERASE ZETA CATALYTIC SUBUNIT"/>
    <property type="match status" value="1"/>
</dbReference>
<keyword evidence="3" id="KW-0808">Transferase</keyword>
<dbReference type="InterPro" id="IPR012337">
    <property type="entry name" value="RNaseH-like_sf"/>
</dbReference>
<protein>
    <recommendedName>
        <fullName evidence="2">DNA-directed DNA polymerase</fullName>
        <ecNumber evidence="2">2.7.7.7</ecNumber>
    </recommendedName>
</protein>
<feature type="region of interest" description="Disordered" evidence="6">
    <location>
        <begin position="28"/>
        <end position="59"/>
    </location>
</feature>
<feature type="compositionally biased region" description="Polar residues" evidence="6">
    <location>
        <begin position="768"/>
        <end position="778"/>
    </location>
</feature>
<evidence type="ECO:0000256" key="3">
    <source>
        <dbReference type="ARBA" id="ARBA00022679"/>
    </source>
</evidence>
<keyword evidence="4" id="KW-0548">Nucleotidyltransferase</keyword>
<dbReference type="Proteomes" id="UP001295423">
    <property type="component" value="Unassembled WGS sequence"/>
</dbReference>
<feature type="region of interest" description="Disordered" evidence="6">
    <location>
        <begin position="962"/>
        <end position="1033"/>
    </location>
</feature>
<dbReference type="GO" id="GO:0000724">
    <property type="term" value="P:double-strand break repair via homologous recombination"/>
    <property type="evidence" value="ECO:0007669"/>
    <property type="project" value="TreeGrafter"/>
</dbReference>
<dbReference type="SUPFAM" id="SSF56672">
    <property type="entry name" value="DNA/RNA polymerases"/>
    <property type="match status" value="1"/>
</dbReference>
<feature type="region of interest" description="Disordered" evidence="6">
    <location>
        <begin position="1220"/>
        <end position="1257"/>
    </location>
</feature>
<dbReference type="GO" id="GO:0003677">
    <property type="term" value="F:DNA binding"/>
    <property type="evidence" value="ECO:0007669"/>
    <property type="project" value="InterPro"/>
</dbReference>
<dbReference type="InterPro" id="IPR042087">
    <property type="entry name" value="DNA_pol_B_thumb"/>
</dbReference>
<dbReference type="InterPro" id="IPR043502">
    <property type="entry name" value="DNA/RNA_pol_sf"/>
</dbReference>
<dbReference type="PRINTS" id="PR00106">
    <property type="entry name" value="DNAPOLB"/>
</dbReference>
<feature type="compositionally biased region" description="Basic and acidic residues" evidence="6">
    <location>
        <begin position="1228"/>
        <end position="1252"/>
    </location>
</feature>
<evidence type="ECO:0000256" key="6">
    <source>
        <dbReference type="SAM" id="MobiDB-lite"/>
    </source>
</evidence>
<name>A0AAD2PUG4_9STRA</name>
<feature type="region of interest" description="Disordered" evidence="6">
    <location>
        <begin position="1396"/>
        <end position="1431"/>
    </location>
</feature>
<dbReference type="Gene3D" id="3.90.1600.10">
    <property type="entry name" value="Palm domain of DNA polymerase"/>
    <property type="match status" value="1"/>
</dbReference>